<evidence type="ECO:0000313" key="7">
    <source>
        <dbReference type="Proteomes" id="UP000572817"/>
    </source>
</evidence>
<feature type="domain" description="Amidohydrolase-related" evidence="4">
    <location>
        <begin position="45"/>
        <end position="141"/>
    </location>
</feature>
<evidence type="ECO:0000313" key="6">
    <source>
        <dbReference type="EMBL" id="KAF4311871.1"/>
    </source>
</evidence>
<dbReference type="GO" id="GO:0016787">
    <property type="term" value="F:hydrolase activity"/>
    <property type="evidence" value="ECO:0007669"/>
    <property type="project" value="InterPro"/>
</dbReference>
<evidence type="ECO:0000256" key="2">
    <source>
        <dbReference type="ARBA" id="ARBA00023239"/>
    </source>
</evidence>
<dbReference type="PANTHER" id="PTHR21240:SF30">
    <property type="entry name" value="AMIDOHYDROLASE-RELATED DOMAIN-CONTAINING PROTEIN-RELATED"/>
    <property type="match status" value="1"/>
</dbReference>
<comment type="caution">
    <text evidence="6">The sequence shown here is derived from an EMBL/GenBank/DDBJ whole genome shotgun (WGS) entry which is preliminary data.</text>
</comment>
<dbReference type="EMBL" id="WWBZ02000015">
    <property type="protein sequence ID" value="KAF4310446.1"/>
    <property type="molecule type" value="Genomic_DNA"/>
</dbReference>
<organism evidence="6 7">
    <name type="scientific">Botryosphaeria dothidea</name>
    <dbReference type="NCBI Taxonomy" id="55169"/>
    <lineage>
        <taxon>Eukaryota</taxon>
        <taxon>Fungi</taxon>
        <taxon>Dikarya</taxon>
        <taxon>Ascomycota</taxon>
        <taxon>Pezizomycotina</taxon>
        <taxon>Dothideomycetes</taxon>
        <taxon>Dothideomycetes incertae sedis</taxon>
        <taxon>Botryosphaeriales</taxon>
        <taxon>Botryosphaeriaceae</taxon>
        <taxon>Botryosphaeria</taxon>
    </lineage>
</organism>
<sequence>MLPCITLEEHYLSPILFSTGLYSKEKLAALSPAISEKLSAVDDARVKNMDATGVSVQHPKRFRSFALLSMVSPAAAAAELRRCVQDLGFVGALVGNHLDDGTFYDAPAYDAVWAVAQALDVPVHLHPQRPSDAHHAALYAGLGDRRLEMDLACWC</sequence>
<evidence type="ECO:0000259" key="4">
    <source>
        <dbReference type="Pfam" id="PF04909"/>
    </source>
</evidence>
<dbReference type="InterPro" id="IPR032465">
    <property type="entry name" value="ACMSD"/>
</dbReference>
<dbReference type="GO" id="GO:0016831">
    <property type="term" value="F:carboxy-lyase activity"/>
    <property type="evidence" value="ECO:0007669"/>
    <property type="project" value="UniProtKB-KW"/>
</dbReference>
<dbReference type="OrthoDB" id="432010at2759"/>
<evidence type="ECO:0000313" key="5">
    <source>
        <dbReference type="EMBL" id="KAF4310446.1"/>
    </source>
</evidence>
<dbReference type="Proteomes" id="UP000572817">
    <property type="component" value="Unassembled WGS sequence"/>
</dbReference>
<dbReference type="AlphaFoldDB" id="A0A8H4J289"/>
<dbReference type="GO" id="GO:0005829">
    <property type="term" value="C:cytosol"/>
    <property type="evidence" value="ECO:0007669"/>
    <property type="project" value="TreeGrafter"/>
</dbReference>
<evidence type="ECO:0000256" key="3">
    <source>
        <dbReference type="RuleBase" id="RU366045"/>
    </source>
</evidence>
<keyword evidence="2 3" id="KW-0456">Lyase</keyword>
<name>A0A8H4J289_9PEZI</name>
<protein>
    <recommendedName>
        <fullName evidence="4">Amidohydrolase-related domain-containing protein</fullName>
    </recommendedName>
</protein>
<keyword evidence="1 3" id="KW-0210">Decarboxylase</keyword>
<dbReference type="PANTHER" id="PTHR21240">
    <property type="entry name" value="2-AMINO-3-CARBOXYLMUCONATE-6-SEMIALDEHYDE DECARBOXYLASE"/>
    <property type="match status" value="1"/>
</dbReference>
<comment type="similarity">
    <text evidence="3">Belongs to the metallo-dependent hydrolases superfamily.</text>
</comment>
<gene>
    <name evidence="6" type="ORF">GTA08_BOTSDO12648</name>
    <name evidence="5" type="ORF">GTA08_BOTSDO14014</name>
</gene>
<dbReference type="InterPro" id="IPR006680">
    <property type="entry name" value="Amidohydro-rel"/>
</dbReference>
<dbReference type="EMBL" id="WWBZ02000008">
    <property type="protein sequence ID" value="KAF4311871.1"/>
    <property type="molecule type" value="Genomic_DNA"/>
</dbReference>
<dbReference type="SUPFAM" id="SSF51556">
    <property type="entry name" value="Metallo-dependent hydrolases"/>
    <property type="match status" value="1"/>
</dbReference>
<dbReference type="InterPro" id="IPR032466">
    <property type="entry name" value="Metal_Hydrolase"/>
</dbReference>
<keyword evidence="7" id="KW-1185">Reference proteome</keyword>
<accession>A0A8H4J289</accession>
<reference evidence="6 7" key="1">
    <citation type="submission" date="2020-04" db="EMBL/GenBank/DDBJ databases">
        <title>Genome Assembly and Annotation of Botryosphaeria dothidea sdau 11-99, a Latent Pathogen of Apple Fruit Ring Rot in China.</title>
        <authorList>
            <person name="Yu C."/>
            <person name="Diao Y."/>
            <person name="Lu Q."/>
            <person name="Zhao J."/>
            <person name="Cui S."/>
            <person name="Peng C."/>
            <person name="He B."/>
            <person name="Liu H."/>
        </authorList>
    </citation>
    <scope>NUCLEOTIDE SEQUENCE [LARGE SCALE GENOMIC DNA]</scope>
    <source>
        <strain evidence="7">sdau11-99</strain>
        <strain evidence="6">Sdau11-99</strain>
    </source>
</reference>
<dbReference type="GO" id="GO:0019748">
    <property type="term" value="P:secondary metabolic process"/>
    <property type="evidence" value="ECO:0007669"/>
    <property type="project" value="TreeGrafter"/>
</dbReference>
<dbReference type="Gene3D" id="3.20.20.140">
    <property type="entry name" value="Metal-dependent hydrolases"/>
    <property type="match status" value="1"/>
</dbReference>
<dbReference type="Pfam" id="PF04909">
    <property type="entry name" value="Amidohydro_2"/>
    <property type="match status" value="1"/>
</dbReference>
<proteinExistence type="inferred from homology"/>
<evidence type="ECO:0000256" key="1">
    <source>
        <dbReference type="ARBA" id="ARBA00022793"/>
    </source>
</evidence>